<reference evidence="2" key="1">
    <citation type="submission" date="2021-06" db="EMBL/GenBank/DDBJ databases">
        <authorList>
            <person name="Kallberg Y."/>
            <person name="Tangrot J."/>
            <person name="Rosling A."/>
        </authorList>
    </citation>
    <scope>NUCLEOTIDE SEQUENCE</scope>
    <source>
        <strain evidence="2">CL551</strain>
    </source>
</reference>
<dbReference type="EMBL" id="CAJVPV010006642">
    <property type="protein sequence ID" value="CAG8607920.1"/>
    <property type="molecule type" value="Genomic_DNA"/>
</dbReference>
<feature type="compositionally biased region" description="Basic and acidic residues" evidence="1">
    <location>
        <begin position="53"/>
        <end position="68"/>
    </location>
</feature>
<dbReference type="AlphaFoldDB" id="A0A9N9CLM8"/>
<sequence length="68" mass="7738">MVSSNSDQIPMTRQQLHRYTDGGVDSKNRAFYKISPYVLVHELEQGQAKIAHSHRDTNSNKDGKDHAK</sequence>
<proteinExistence type="predicted"/>
<protein>
    <submittedName>
        <fullName evidence="2">16202_t:CDS:1</fullName>
    </submittedName>
</protein>
<name>A0A9N9CLM8_9GLOM</name>
<organism evidence="2 3">
    <name type="scientific">Acaulospora morrowiae</name>
    <dbReference type="NCBI Taxonomy" id="94023"/>
    <lineage>
        <taxon>Eukaryota</taxon>
        <taxon>Fungi</taxon>
        <taxon>Fungi incertae sedis</taxon>
        <taxon>Mucoromycota</taxon>
        <taxon>Glomeromycotina</taxon>
        <taxon>Glomeromycetes</taxon>
        <taxon>Diversisporales</taxon>
        <taxon>Acaulosporaceae</taxon>
        <taxon>Acaulospora</taxon>
    </lineage>
</organism>
<keyword evidence="3" id="KW-1185">Reference proteome</keyword>
<evidence type="ECO:0000256" key="1">
    <source>
        <dbReference type="SAM" id="MobiDB-lite"/>
    </source>
</evidence>
<gene>
    <name evidence="2" type="ORF">AMORRO_LOCUS8083</name>
</gene>
<feature type="region of interest" description="Disordered" evidence="1">
    <location>
        <begin position="48"/>
        <end position="68"/>
    </location>
</feature>
<feature type="region of interest" description="Disordered" evidence="1">
    <location>
        <begin position="1"/>
        <end position="24"/>
    </location>
</feature>
<accession>A0A9N9CLM8</accession>
<comment type="caution">
    <text evidence="2">The sequence shown here is derived from an EMBL/GenBank/DDBJ whole genome shotgun (WGS) entry which is preliminary data.</text>
</comment>
<feature type="compositionally biased region" description="Polar residues" evidence="1">
    <location>
        <begin position="1"/>
        <end position="14"/>
    </location>
</feature>
<evidence type="ECO:0000313" key="3">
    <source>
        <dbReference type="Proteomes" id="UP000789342"/>
    </source>
</evidence>
<evidence type="ECO:0000313" key="2">
    <source>
        <dbReference type="EMBL" id="CAG8607920.1"/>
    </source>
</evidence>
<dbReference type="Proteomes" id="UP000789342">
    <property type="component" value="Unassembled WGS sequence"/>
</dbReference>